<accession>A0A6C2U807</accession>
<sequence length="249" mass="28413">MKRCSTIPTLCALMLCGQALAEEYVFNAVTDFPEIDQGEVPFYKDVEQKALAIDTSKTEHRNKWARASLVFSGESGTYAATLTALREPSGECFYRILVNGKSQITVRNREWKKEYDPTPHRWSDIEINKGDKISVEARSSTNGSIKEKGDAIWARGRWSKLTLKSIDNGAPESSIVYPANSFGDQKVRVSIQDMETHAWTLIGVFESNEDIVIDKIEENKYYRTRIQIYDRKTGTWITEKEFSTFRGSR</sequence>
<dbReference type="RefSeq" id="WP_136081637.1">
    <property type="nucleotide sequence ID" value="NZ_CAAHFG010000003.1"/>
</dbReference>
<proteinExistence type="predicted"/>
<evidence type="ECO:0000256" key="1">
    <source>
        <dbReference type="SAM" id="SignalP"/>
    </source>
</evidence>
<keyword evidence="1" id="KW-0732">Signal</keyword>
<feature type="signal peptide" evidence="1">
    <location>
        <begin position="1"/>
        <end position="21"/>
    </location>
</feature>
<dbReference type="AlphaFoldDB" id="A0A6C2U807"/>
<evidence type="ECO:0000313" key="2">
    <source>
        <dbReference type="EMBL" id="VGO16085.1"/>
    </source>
</evidence>
<dbReference type="Proteomes" id="UP000366872">
    <property type="component" value="Unassembled WGS sequence"/>
</dbReference>
<organism evidence="2 3">
    <name type="scientific">Pontiella desulfatans</name>
    <dbReference type="NCBI Taxonomy" id="2750659"/>
    <lineage>
        <taxon>Bacteria</taxon>
        <taxon>Pseudomonadati</taxon>
        <taxon>Kiritimatiellota</taxon>
        <taxon>Kiritimatiellia</taxon>
        <taxon>Kiritimatiellales</taxon>
        <taxon>Pontiellaceae</taxon>
        <taxon>Pontiella</taxon>
    </lineage>
</organism>
<dbReference type="EMBL" id="CAAHFG010000003">
    <property type="protein sequence ID" value="VGO16085.1"/>
    <property type="molecule type" value="Genomic_DNA"/>
</dbReference>
<gene>
    <name evidence="2" type="ORF">PDESU_04675</name>
</gene>
<feature type="chain" id="PRO_5025462664" evidence="1">
    <location>
        <begin position="22"/>
        <end position="249"/>
    </location>
</feature>
<protein>
    <submittedName>
        <fullName evidence="2">Uncharacterized protein</fullName>
    </submittedName>
</protein>
<evidence type="ECO:0000313" key="3">
    <source>
        <dbReference type="Proteomes" id="UP000366872"/>
    </source>
</evidence>
<reference evidence="2 3" key="1">
    <citation type="submission" date="2019-04" db="EMBL/GenBank/DDBJ databases">
        <authorList>
            <person name="Van Vliet M D."/>
        </authorList>
    </citation>
    <scope>NUCLEOTIDE SEQUENCE [LARGE SCALE GENOMIC DNA]</scope>
    <source>
        <strain evidence="2 3">F1</strain>
    </source>
</reference>
<keyword evidence="3" id="KW-1185">Reference proteome</keyword>
<name>A0A6C2U807_PONDE</name>